<feature type="domain" description="Aldehyde dehydrogenase" evidence="5">
    <location>
        <begin position="28"/>
        <end position="477"/>
    </location>
</feature>
<dbReference type="FunFam" id="3.40.605.10:FF:000007">
    <property type="entry name" value="NAD/NADP-dependent betaine aldehyde dehydrogenase"/>
    <property type="match status" value="1"/>
</dbReference>
<evidence type="ECO:0000256" key="3">
    <source>
        <dbReference type="ARBA" id="ARBA00024226"/>
    </source>
</evidence>
<evidence type="ECO:0000256" key="1">
    <source>
        <dbReference type="ARBA" id="ARBA00009986"/>
    </source>
</evidence>
<dbReference type="PANTHER" id="PTHR11699">
    <property type="entry name" value="ALDEHYDE DEHYDROGENASE-RELATED"/>
    <property type="match status" value="1"/>
</dbReference>
<proteinExistence type="inferred from homology"/>
<dbReference type="EC" id="1.2.1.3" evidence="3"/>
<comment type="catalytic activity">
    <reaction evidence="4">
        <text>an aldehyde + NAD(+) + H2O = a carboxylate + NADH + 2 H(+)</text>
        <dbReference type="Rhea" id="RHEA:16185"/>
        <dbReference type="ChEBI" id="CHEBI:15377"/>
        <dbReference type="ChEBI" id="CHEBI:15378"/>
        <dbReference type="ChEBI" id="CHEBI:17478"/>
        <dbReference type="ChEBI" id="CHEBI:29067"/>
        <dbReference type="ChEBI" id="CHEBI:57540"/>
        <dbReference type="ChEBI" id="CHEBI:57945"/>
        <dbReference type="EC" id="1.2.1.3"/>
    </reaction>
</comment>
<dbReference type="Gene3D" id="3.40.605.10">
    <property type="entry name" value="Aldehyde Dehydrogenase, Chain A, domain 1"/>
    <property type="match status" value="1"/>
</dbReference>
<keyword evidence="2" id="KW-0560">Oxidoreductase</keyword>
<protein>
    <recommendedName>
        <fullName evidence="3">aldehyde dehydrogenase (NAD(+))</fullName>
        <ecNumber evidence="3">1.2.1.3</ecNumber>
    </recommendedName>
</protein>
<gene>
    <name evidence="6" type="ORF">MHUMG1_09421</name>
</gene>
<dbReference type="InterPro" id="IPR016162">
    <property type="entry name" value="Ald_DH_N"/>
</dbReference>
<evidence type="ECO:0000259" key="5">
    <source>
        <dbReference type="Pfam" id="PF00171"/>
    </source>
</evidence>
<dbReference type="InterPro" id="IPR016161">
    <property type="entry name" value="Ald_DH/histidinol_DH"/>
</dbReference>
<accession>A0A9P8M381</accession>
<evidence type="ECO:0000313" key="7">
    <source>
        <dbReference type="Proteomes" id="UP000764110"/>
    </source>
</evidence>
<reference evidence="6 7" key="1">
    <citation type="submission" date="2020-07" db="EMBL/GenBank/DDBJ databases">
        <title>Metarhizium humberi genome.</title>
        <authorList>
            <person name="Lysoe E."/>
        </authorList>
    </citation>
    <scope>NUCLEOTIDE SEQUENCE [LARGE SCALE GENOMIC DNA]</scope>
    <source>
        <strain evidence="6 7">ESALQ1638</strain>
    </source>
</reference>
<dbReference type="Gene3D" id="3.40.309.10">
    <property type="entry name" value="Aldehyde Dehydrogenase, Chain A, domain 2"/>
    <property type="match status" value="1"/>
</dbReference>
<sequence>MDLSAFYNIVAGELRGSENTTTPRIAASLPACPAAIASDVEDSVAAAQKAFPAWAGESYETRTKLLEKFADLYLSHGQDFCTLLAAETGRTVENAAVEVYWAAQWLRYPCWSLPVHHIPEDSLLIATAKYKIPEERIEDDTKVTIVTHEPLGLVAAICPWNFPLMIAIGKLAPAVATGNCVILKPSPFAPYTCLKLVELAQQIFPPSVMQVLNGDNNLGSLLVKHPGIVKISFTGSTSTGRQILRDAAPEMKLVTLETAGNNAAIILPDVDIKNTCDQLAGSLWFNAGQVCIAPRRLYVHQDIFEEFVQELATVSAEAAREWRSKIGPLQNKSHFEKIRTCLADAEASGEKFAIGGSVACDEGAMYVHPAIIVNPSPSSRLVQEETFGPVVTCHGYSTMDEAVKAANAVETGLSATVYGKDLDLTARIAKQLDVGNVFINGPPQPDPCVPFGGHKKSGLGVEYGMEGLLSFCQTKSIYMYK</sequence>
<dbReference type="InterPro" id="IPR016163">
    <property type="entry name" value="Ald_DH_C"/>
</dbReference>
<dbReference type="GO" id="GO:0004029">
    <property type="term" value="F:aldehyde dehydrogenase (NAD+) activity"/>
    <property type="evidence" value="ECO:0007669"/>
    <property type="project" value="UniProtKB-EC"/>
</dbReference>
<organism evidence="6 7">
    <name type="scientific">Metarhizium humberi</name>
    <dbReference type="NCBI Taxonomy" id="2596975"/>
    <lineage>
        <taxon>Eukaryota</taxon>
        <taxon>Fungi</taxon>
        <taxon>Dikarya</taxon>
        <taxon>Ascomycota</taxon>
        <taxon>Pezizomycotina</taxon>
        <taxon>Sordariomycetes</taxon>
        <taxon>Hypocreomycetidae</taxon>
        <taxon>Hypocreales</taxon>
        <taxon>Clavicipitaceae</taxon>
        <taxon>Metarhizium</taxon>
    </lineage>
</organism>
<dbReference type="InterPro" id="IPR015590">
    <property type="entry name" value="Aldehyde_DH_dom"/>
</dbReference>
<comment type="caution">
    <text evidence="6">The sequence shown here is derived from an EMBL/GenBank/DDBJ whole genome shotgun (WGS) entry which is preliminary data.</text>
</comment>
<evidence type="ECO:0000256" key="4">
    <source>
        <dbReference type="ARBA" id="ARBA00049194"/>
    </source>
</evidence>
<dbReference type="EMBL" id="JACEFI010000026">
    <property type="protein sequence ID" value="KAH0592776.1"/>
    <property type="molecule type" value="Genomic_DNA"/>
</dbReference>
<keyword evidence="7" id="KW-1185">Reference proteome</keyword>
<evidence type="ECO:0000256" key="2">
    <source>
        <dbReference type="ARBA" id="ARBA00023002"/>
    </source>
</evidence>
<name>A0A9P8M381_9HYPO</name>
<dbReference type="Pfam" id="PF00171">
    <property type="entry name" value="Aldedh"/>
    <property type="match status" value="1"/>
</dbReference>
<dbReference type="SUPFAM" id="SSF53720">
    <property type="entry name" value="ALDH-like"/>
    <property type="match status" value="1"/>
</dbReference>
<dbReference type="Proteomes" id="UP000764110">
    <property type="component" value="Unassembled WGS sequence"/>
</dbReference>
<evidence type="ECO:0000313" key="6">
    <source>
        <dbReference type="EMBL" id="KAH0592776.1"/>
    </source>
</evidence>
<dbReference type="AlphaFoldDB" id="A0A9P8M381"/>
<comment type="similarity">
    <text evidence="1">Belongs to the aldehyde dehydrogenase family.</text>
</comment>